<proteinExistence type="predicted"/>
<dbReference type="AlphaFoldDB" id="A0A5P8VVC5"/>
<dbReference type="KEGG" id="nsh:GXM_01352"/>
<dbReference type="EMBL" id="CP045226">
    <property type="protein sequence ID" value="QFS43879.1"/>
    <property type="molecule type" value="Genomic_DNA"/>
</dbReference>
<protein>
    <submittedName>
        <fullName evidence="1">Uncharacterized protein</fullName>
    </submittedName>
</protein>
<gene>
    <name evidence="1" type="ORF">GXM_01352</name>
</gene>
<dbReference type="Proteomes" id="UP000326678">
    <property type="component" value="Chromosome Gxm1"/>
</dbReference>
<organism evidence="1 2">
    <name type="scientific">Nostoc sphaeroides CCNUC1</name>
    <dbReference type="NCBI Taxonomy" id="2653204"/>
    <lineage>
        <taxon>Bacteria</taxon>
        <taxon>Bacillati</taxon>
        <taxon>Cyanobacteriota</taxon>
        <taxon>Cyanophyceae</taxon>
        <taxon>Nostocales</taxon>
        <taxon>Nostocaceae</taxon>
        <taxon>Nostoc</taxon>
    </lineage>
</organism>
<evidence type="ECO:0000313" key="1">
    <source>
        <dbReference type="EMBL" id="QFS43879.1"/>
    </source>
</evidence>
<reference evidence="1 2" key="1">
    <citation type="submission" date="2019-10" db="EMBL/GenBank/DDBJ databases">
        <title>Genomic and transcriptomic insights into the perfect genentic adaptation of a filamentous nitrogen-fixing cyanobacterium to rice fields.</title>
        <authorList>
            <person name="Chen Z."/>
        </authorList>
    </citation>
    <scope>NUCLEOTIDE SEQUENCE [LARGE SCALE GENOMIC DNA]</scope>
    <source>
        <strain evidence="1">CCNUC1</strain>
    </source>
</reference>
<evidence type="ECO:0000313" key="2">
    <source>
        <dbReference type="Proteomes" id="UP000326678"/>
    </source>
</evidence>
<accession>A0A5P8VVC5</accession>
<keyword evidence="2" id="KW-1185">Reference proteome</keyword>
<sequence>MKPTGNGGYKTSWIVSLMAFPQIAIAQIRQGRGLKSPGFSVTQFLEGVVDEMNSPTDEQAALIKLTMEGKAMSYPDRYDQESLLNLHKAKMYLEMAIGLLNQ</sequence>
<name>A0A5P8VVC5_9NOSO</name>